<proteinExistence type="predicted"/>
<gene>
    <name evidence="1" type="ORF">KHLLAP_LOCUS571</name>
</gene>
<dbReference type="EMBL" id="CAUWAG010000003">
    <property type="protein sequence ID" value="CAJ2500103.1"/>
    <property type="molecule type" value="Genomic_DNA"/>
</dbReference>
<evidence type="ECO:0000313" key="1">
    <source>
        <dbReference type="EMBL" id="CAJ2500103.1"/>
    </source>
</evidence>
<dbReference type="AlphaFoldDB" id="A0AAI8YD14"/>
<keyword evidence="2" id="KW-1185">Reference proteome</keyword>
<comment type="caution">
    <text evidence="1">The sequence shown here is derived from an EMBL/GenBank/DDBJ whole genome shotgun (WGS) entry which is preliminary data.</text>
</comment>
<protein>
    <submittedName>
        <fullName evidence="1">Uu.00g029560.m01.CDS01</fullName>
    </submittedName>
</protein>
<name>A0AAI8YD14_9PEZI</name>
<accession>A0AAI8YD14</accession>
<organism evidence="1 2">
    <name type="scientific">Anthostomella pinea</name>
    <dbReference type="NCBI Taxonomy" id="933095"/>
    <lineage>
        <taxon>Eukaryota</taxon>
        <taxon>Fungi</taxon>
        <taxon>Dikarya</taxon>
        <taxon>Ascomycota</taxon>
        <taxon>Pezizomycotina</taxon>
        <taxon>Sordariomycetes</taxon>
        <taxon>Xylariomycetidae</taxon>
        <taxon>Xylariales</taxon>
        <taxon>Xylariaceae</taxon>
        <taxon>Anthostomella</taxon>
    </lineage>
</organism>
<sequence length="49" mass="5747">MLHISRLADSLDLKHTAVHARSTWQFTSVGFLLRRLLERVDEHLLDQYG</sequence>
<evidence type="ECO:0000313" key="2">
    <source>
        <dbReference type="Proteomes" id="UP001295740"/>
    </source>
</evidence>
<reference evidence="1" key="1">
    <citation type="submission" date="2023-10" db="EMBL/GenBank/DDBJ databases">
        <authorList>
            <person name="Hackl T."/>
        </authorList>
    </citation>
    <scope>NUCLEOTIDE SEQUENCE</scope>
</reference>
<dbReference type="Proteomes" id="UP001295740">
    <property type="component" value="Unassembled WGS sequence"/>
</dbReference>